<comment type="caution">
    <text evidence="1">The sequence shown here is derived from an EMBL/GenBank/DDBJ whole genome shotgun (WGS) entry which is preliminary data.</text>
</comment>
<evidence type="ECO:0000313" key="1">
    <source>
        <dbReference type="EMBL" id="KAK7083183.1"/>
    </source>
</evidence>
<dbReference type="Proteomes" id="UP001381693">
    <property type="component" value="Unassembled WGS sequence"/>
</dbReference>
<name>A0AAN9ACC1_HALRR</name>
<reference evidence="1 2" key="1">
    <citation type="submission" date="2023-11" db="EMBL/GenBank/DDBJ databases">
        <title>Halocaridina rubra genome assembly.</title>
        <authorList>
            <person name="Smith C."/>
        </authorList>
    </citation>
    <scope>NUCLEOTIDE SEQUENCE [LARGE SCALE GENOMIC DNA]</scope>
    <source>
        <strain evidence="1">EP-1</strain>
        <tissue evidence="1">Whole</tissue>
    </source>
</reference>
<dbReference type="EMBL" id="JAXCGZ010003792">
    <property type="protein sequence ID" value="KAK7083183.1"/>
    <property type="molecule type" value="Genomic_DNA"/>
</dbReference>
<keyword evidence="2" id="KW-1185">Reference proteome</keyword>
<organism evidence="1 2">
    <name type="scientific">Halocaridina rubra</name>
    <name type="common">Hawaiian red shrimp</name>
    <dbReference type="NCBI Taxonomy" id="373956"/>
    <lineage>
        <taxon>Eukaryota</taxon>
        <taxon>Metazoa</taxon>
        <taxon>Ecdysozoa</taxon>
        <taxon>Arthropoda</taxon>
        <taxon>Crustacea</taxon>
        <taxon>Multicrustacea</taxon>
        <taxon>Malacostraca</taxon>
        <taxon>Eumalacostraca</taxon>
        <taxon>Eucarida</taxon>
        <taxon>Decapoda</taxon>
        <taxon>Pleocyemata</taxon>
        <taxon>Caridea</taxon>
        <taxon>Atyoidea</taxon>
        <taxon>Atyidae</taxon>
        <taxon>Halocaridina</taxon>
    </lineage>
</organism>
<sequence length="59" mass="6704">MAGHALCSVWSSMIVQECSTKYVTYFSFHLRVSSIADSHKPVDKTKRLGYNGNQHKTEQ</sequence>
<evidence type="ECO:0000313" key="2">
    <source>
        <dbReference type="Proteomes" id="UP001381693"/>
    </source>
</evidence>
<accession>A0AAN9ACC1</accession>
<proteinExistence type="predicted"/>
<protein>
    <submittedName>
        <fullName evidence="1">Uncharacterized protein</fullName>
    </submittedName>
</protein>
<gene>
    <name evidence="1" type="ORF">SK128_003542</name>
</gene>
<dbReference type="AlphaFoldDB" id="A0AAN9ACC1"/>